<comment type="subcellular location">
    <subcellularLocation>
        <location evidence="1">Cell membrane</location>
        <topology evidence="1">Multi-pass membrane protein</topology>
    </subcellularLocation>
</comment>
<dbReference type="STRING" id="445932.Emin_1069"/>
<dbReference type="HOGENOM" id="CLU_014653_3_1_0"/>
<dbReference type="Pfam" id="PF00884">
    <property type="entry name" value="Sulfatase"/>
    <property type="match status" value="1"/>
</dbReference>
<feature type="transmembrane region" description="Helical" evidence="9">
    <location>
        <begin position="12"/>
        <end position="33"/>
    </location>
</feature>
<dbReference type="PIRSF" id="PIRSF005091">
    <property type="entry name" value="Mmb_sulf_HI1246"/>
    <property type="match status" value="1"/>
</dbReference>
<dbReference type="InterPro" id="IPR017850">
    <property type="entry name" value="Alkaline_phosphatase_core_sf"/>
</dbReference>
<evidence type="ECO:0000313" key="12">
    <source>
        <dbReference type="Proteomes" id="UP000001029"/>
    </source>
</evidence>
<evidence type="ECO:0000256" key="2">
    <source>
        <dbReference type="ARBA" id="ARBA00022475"/>
    </source>
</evidence>
<keyword evidence="2" id="KW-1003">Cell membrane</keyword>
<dbReference type="CDD" id="cd16015">
    <property type="entry name" value="LTA_synthase"/>
    <property type="match status" value="1"/>
</dbReference>
<feature type="active site" evidence="6">
    <location>
        <position position="333"/>
    </location>
</feature>
<evidence type="ECO:0000256" key="6">
    <source>
        <dbReference type="PIRSR" id="PIRSR005091-1"/>
    </source>
</evidence>
<dbReference type="Proteomes" id="UP000001029">
    <property type="component" value="Chromosome"/>
</dbReference>
<reference evidence="11 12" key="1">
    <citation type="journal article" date="2009" name="Appl. Environ. Microbiol.">
        <title>Genomic analysis of 'Elusimicrobium minutum,' the first cultivated representative of the phylum 'Elusimicrobia' (formerly termite group 1).</title>
        <authorList>
            <person name="Herlemann D.P.R."/>
            <person name="Geissinger O."/>
            <person name="Ikeda-Ohtsubo W."/>
            <person name="Kunin V."/>
            <person name="Sun H."/>
            <person name="Lapidus A."/>
            <person name="Hugenholtz P."/>
            <person name="Brune A."/>
        </authorList>
    </citation>
    <scope>NUCLEOTIDE SEQUENCE [LARGE SCALE GENOMIC DNA]</scope>
    <source>
        <strain evidence="11 12">Pei191</strain>
    </source>
</reference>
<evidence type="ECO:0000256" key="5">
    <source>
        <dbReference type="ARBA" id="ARBA00023136"/>
    </source>
</evidence>
<dbReference type="InterPro" id="IPR050448">
    <property type="entry name" value="OpgB/LTA_synthase_biosynth"/>
</dbReference>
<organism evidence="11 12">
    <name type="scientific">Elusimicrobium minutum (strain Pei191)</name>
    <dbReference type="NCBI Taxonomy" id="445932"/>
    <lineage>
        <taxon>Bacteria</taxon>
        <taxon>Pseudomonadati</taxon>
        <taxon>Elusimicrobiota</taxon>
        <taxon>Elusimicrobia</taxon>
        <taxon>Elusimicrobiales</taxon>
        <taxon>Elusimicrobiaceae</taxon>
        <taxon>Elusimicrobium</taxon>
    </lineage>
</organism>
<feature type="domain" description="Sulfatase N-terminal" evidence="10">
    <location>
        <begin position="285"/>
        <end position="557"/>
    </location>
</feature>
<keyword evidence="11" id="KW-0808">Transferase</keyword>
<keyword evidence="12" id="KW-1185">Reference proteome</keyword>
<evidence type="ECO:0000256" key="3">
    <source>
        <dbReference type="ARBA" id="ARBA00022692"/>
    </source>
</evidence>
<dbReference type="InterPro" id="IPR000917">
    <property type="entry name" value="Sulfatase_N"/>
</dbReference>
<keyword evidence="4 9" id="KW-1133">Transmembrane helix</keyword>
<protein>
    <submittedName>
        <fullName evidence="11">Putative phosphoglycerol transferase</fullName>
    </submittedName>
</protein>
<keyword evidence="7" id="KW-0464">Manganese</keyword>
<dbReference type="RefSeq" id="WP_012415236.1">
    <property type="nucleotide sequence ID" value="NC_010644.1"/>
</dbReference>
<dbReference type="Gene3D" id="3.40.720.10">
    <property type="entry name" value="Alkaline Phosphatase, subunit A"/>
    <property type="match status" value="1"/>
</dbReference>
<dbReference type="GO" id="GO:0016740">
    <property type="term" value="F:transferase activity"/>
    <property type="evidence" value="ECO:0007669"/>
    <property type="project" value="UniProtKB-KW"/>
</dbReference>
<name>B2KDM5_ELUMP</name>
<sequence length="641" mass="71451">MQKTPSKIKISLIITAGFAIVFTLARLALLLIYPDYFKELTKTEILFSFLNGLRFDFGIIALFAGPLLLLFNLPVKSKIFLKTVLFLLAFVFIVVTGLLAADIIYFGYSFKHITEEILILGNDAGFIFQYVFSKKLLLLAIIVFAAALIAAVNKMADIYSRAETQNIFKSALTSAVIIILIIFGIRGRILVTNESGTKFARKAIGIADVYLYAANSAAANLTLNGVFTSFHTTRKGKVELVNNFPLNEALENAQNILFEPKDILVNKDFPLMRISPKKTNAGEYNFFVVLLEGWSPFYIDSLQGKNYGVTPNFDNIVKNGVNMTNAYSAGARSIFGFGAAFAGVPMLPSLPVFGYGLELSDITAIGRPFNERGYYTIFAQASHRDSYRMCALASGLLDMQDSFGREDIPVLLPYRENASFGYDYDMLMFTADKVKKHDKFLALTFTAITHDPFTVTLEEFEKYPRGSWENEYLNSLYYADFAIGELIKKAKEDGWFDNTVFIFLSDHGQGQKGRDTIKTRMQIPFVIYAPKILKPQTINYTVSQLDLLPTIYNLAGIESPYTALGKDIFGSDKGRVAFFAEGIDIGLMTDKGALKHSGLGILGAQFTEPDFDVKKAERDLLSLEKAGTSLLKTNKWYLSKP</sequence>
<feature type="binding site" evidence="8">
    <location>
        <position position="507"/>
    </location>
    <ligand>
        <name>Mn(2+)</name>
        <dbReference type="ChEBI" id="CHEBI:29035"/>
    </ligand>
</feature>
<proteinExistence type="predicted"/>
<feature type="binding site" evidence="8">
    <location>
        <position position="292"/>
    </location>
    <ligand>
        <name>Mn(2+)</name>
        <dbReference type="ChEBI" id="CHEBI:29035"/>
    </ligand>
</feature>
<evidence type="ECO:0000256" key="9">
    <source>
        <dbReference type="SAM" id="Phobius"/>
    </source>
</evidence>
<dbReference type="KEGG" id="emi:Emin_1069"/>
<evidence type="ECO:0000256" key="1">
    <source>
        <dbReference type="ARBA" id="ARBA00004651"/>
    </source>
</evidence>
<evidence type="ECO:0000256" key="7">
    <source>
        <dbReference type="PIRSR" id="PIRSR005091-2"/>
    </source>
</evidence>
<dbReference type="AlphaFoldDB" id="B2KDM5"/>
<dbReference type="GO" id="GO:0005886">
    <property type="term" value="C:plasma membrane"/>
    <property type="evidence" value="ECO:0007669"/>
    <property type="project" value="UniProtKB-SubCell"/>
</dbReference>
<dbReference type="SUPFAM" id="SSF53649">
    <property type="entry name" value="Alkaline phosphatase-like"/>
    <property type="match status" value="1"/>
</dbReference>
<dbReference type="OrthoDB" id="9760224at2"/>
<evidence type="ECO:0000313" key="11">
    <source>
        <dbReference type="EMBL" id="ACC98621.1"/>
    </source>
</evidence>
<keyword evidence="3 9" id="KW-0812">Transmembrane</keyword>
<feature type="binding site" evidence="8">
    <location>
        <position position="506"/>
    </location>
    <ligand>
        <name>Mn(2+)</name>
        <dbReference type="ChEBI" id="CHEBI:29035"/>
    </ligand>
</feature>
<accession>B2KDM5</accession>
<dbReference type="PANTHER" id="PTHR47371">
    <property type="entry name" value="LIPOTEICHOIC ACID SYNTHASE"/>
    <property type="match status" value="1"/>
</dbReference>
<dbReference type="EMBL" id="CP001055">
    <property type="protein sequence ID" value="ACC98621.1"/>
    <property type="molecule type" value="Genomic_DNA"/>
</dbReference>
<dbReference type="GO" id="GO:0046872">
    <property type="term" value="F:metal ion binding"/>
    <property type="evidence" value="ECO:0007669"/>
    <property type="project" value="UniProtKB-KW"/>
</dbReference>
<feature type="transmembrane region" description="Helical" evidence="9">
    <location>
        <begin position="167"/>
        <end position="185"/>
    </location>
</feature>
<evidence type="ECO:0000259" key="10">
    <source>
        <dbReference type="Pfam" id="PF00884"/>
    </source>
</evidence>
<feature type="transmembrane region" description="Helical" evidence="9">
    <location>
        <begin position="85"/>
        <end position="108"/>
    </location>
</feature>
<feature type="binding site" evidence="7">
    <location>
        <position position="450"/>
    </location>
    <ligand>
        <name>substrate</name>
    </ligand>
</feature>
<feature type="transmembrane region" description="Helical" evidence="9">
    <location>
        <begin position="53"/>
        <end position="73"/>
    </location>
</feature>
<dbReference type="InterPro" id="IPR012160">
    <property type="entry name" value="LtaS-like"/>
</dbReference>
<feature type="transmembrane region" description="Helical" evidence="9">
    <location>
        <begin position="136"/>
        <end position="155"/>
    </location>
</feature>
<evidence type="ECO:0000256" key="8">
    <source>
        <dbReference type="PIRSR" id="PIRSR005091-3"/>
    </source>
</evidence>
<keyword evidence="5 9" id="KW-0472">Membrane</keyword>
<evidence type="ECO:0000256" key="4">
    <source>
        <dbReference type="ARBA" id="ARBA00022989"/>
    </source>
</evidence>
<keyword evidence="7" id="KW-0479">Metal-binding</keyword>
<dbReference type="PANTHER" id="PTHR47371:SF3">
    <property type="entry name" value="PHOSPHOGLYCEROL TRANSFERASE I"/>
    <property type="match status" value="1"/>
</dbReference>
<gene>
    <name evidence="11" type="ordered locus">Emin_1069</name>
</gene>